<feature type="region of interest" description="Disordered" evidence="1">
    <location>
        <begin position="44"/>
        <end position="64"/>
    </location>
</feature>
<sequence length="186" mass="20451">MSPLTSHSKMSILRLVLQRTHSPAGTFAIYTRSLTTSSALFQISTPSSTLSPTPSSSDSASTKRISRETLNRLHHLSALNPPLPNSKEETNLIGELSDLISLMDQVKDVELPNTLSERSDLLAQGVGEITLSQKSIDELDQTKKVNNTRGEGILGQVRTEAEGKELLDWSTNRVGDYYASRLKKKE</sequence>
<accession>A0ABZ1D271</accession>
<name>A0ABZ1D271_9TREE</name>
<evidence type="ECO:0000313" key="3">
    <source>
        <dbReference type="Proteomes" id="UP001329825"/>
    </source>
</evidence>
<dbReference type="EMBL" id="CP141886">
    <property type="protein sequence ID" value="WRT68058.1"/>
    <property type="molecule type" value="Genomic_DNA"/>
</dbReference>
<keyword evidence="3" id="KW-1185">Reference proteome</keyword>
<evidence type="ECO:0000313" key="2">
    <source>
        <dbReference type="EMBL" id="WRT68058.1"/>
    </source>
</evidence>
<dbReference type="RefSeq" id="XP_062792798.1">
    <property type="nucleotide sequence ID" value="XM_062936747.1"/>
</dbReference>
<evidence type="ECO:0000256" key="1">
    <source>
        <dbReference type="SAM" id="MobiDB-lite"/>
    </source>
</evidence>
<gene>
    <name evidence="2" type="ORF">IL334_005033</name>
</gene>
<dbReference type="GeneID" id="87957164"/>
<proteinExistence type="predicted"/>
<reference evidence="2 3" key="1">
    <citation type="submission" date="2024-01" db="EMBL/GenBank/DDBJ databases">
        <title>Comparative genomics of Cryptococcus and Kwoniella reveals pathogenesis evolution and contrasting modes of karyotype evolution via chromosome fusion or intercentromeric recombination.</title>
        <authorList>
            <person name="Coelho M.A."/>
            <person name="David-Palma M."/>
            <person name="Shea T."/>
            <person name="Bowers K."/>
            <person name="McGinley-Smith S."/>
            <person name="Mohammad A.W."/>
            <person name="Gnirke A."/>
            <person name="Yurkov A.M."/>
            <person name="Nowrousian M."/>
            <person name="Sun S."/>
            <person name="Cuomo C.A."/>
            <person name="Heitman J."/>
        </authorList>
    </citation>
    <scope>NUCLEOTIDE SEQUENCE [LARGE SCALE GENOMIC DNA]</scope>
    <source>
        <strain evidence="2">CBS 11374</strain>
    </source>
</reference>
<organism evidence="2 3">
    <name type="scientific">Kwoniella shivajii</name>
    <dbReference type="NCBI Taxonomy" id="564305"/>
    <lineage>
        <taxon>Eukaryota</taxon>
        <taxon>Fungi</taxon>
        <taxon>Dikarya</taxon>
        <taxon>Basidiomycota</taxon>
        <taxon>Agaricomycotina</taxon>
        <taxon>Tremellomycetes</taxon>
        <taxon>Tremellales</taxon>
        <taxon>Cryptococcaceae</taxon>
        <taxon>Kwoniella</taxon>
    </lineage>
</organism>
<dbReference type="Proteomes" id="UP001329825">
    <property type="component" value="Chromosome 6"/>
</dbReference>
<evidence type="ECO:0008006" key="4">
    <source>
        <dbReference type="Google" id="ProtNLM"/>
    </source>
</evidence>
<feature type="compositionally biased region" description="Low complexity" evidence="1">
    <location>
        <begin position="44"/>
        <end position="62"/>
    </location>
</feature>
<protein>
    <recommendedName>
        <fullName evidence="4">Glutamyl-tRNA(Gln) amidotransferase subunit F, mitochondrial</fullName>
    </recommendedName>
</protein>